<name>A0A1C7D946_9SPHN</name>
<gene>
    <name evidence="1" type="ORF">A6F65_01520</name>
</gene>
<keyword evidence="2" id="KW-1185">Reference proteome</keyword>
<dbReference type="RefSeq" id="WP_067787372.1">
    <property type="nucleotide sequence ID" value="NZ_CP016545.1"/>
</dbReference>
<organism evidence="1 2">
    <name type="scientific">Paraurantiacibacter namhicola</name>
    <dbReference type="NCBI Taxonomy" id="645517"/>
    <lineage>
        <taxon>Bacteria</taxon>
        <taxon>Pseudomonadati</taxon>
        <taxon>Pseudomonadota</taxon>
        <taxon>Alphaproteobacteria</taxon>
        <taxon>Sphingomonadales</taxon>
        <taxon>Erythrobacteraceae</taxon>
        <taxon>Paraurantiacibacter</taxon>
    </lineage>
</organism>
<dbReference type="AlphaFoldDB" id="A0A1C7D946"/>
<evidence type="ECO:0000313" key="1">
    <source>
        <dbReference type="EMBL" id="ANU07823.1"/>
    </source>
</evidence>
<dbReference type="STRING" id="645517.A6F65_01520"/>
<dbReference type="EMBL" id="CP016545">
    <property type="protein sequence ID" value="ANU07823.1"/>
    <property type="molecule type" value="Genomic_DNA"/>
</dbReference>
<dbReference type="OrthoDB" id="7410166at2"/>
<accession>A0A1C7D946</accession>
<dbReference type="Proteomes" id="UP000092698">
    <property type="component" value="Chromosome"/>
</dbReference>
<evidence type="ECO:0000313" key="2">
    <source>
        <dbReference type="Proteomes" id="UP000092698"/>
    </source>
</evidence>
<dbReference type="KEGG" id="anh:A6F65_01520"/>
<protein>
    <submittedName>
        <fullName evidence="1">Uncharacterized protein</fullName>
    </submittedName>
</protein>
<sequence>MEEVFIPFVLVLMAWQADDPQGSMQVSQSVFLDEDTCLRAGREREALVEQSGSEGWQFAWKCAPQPRTITKYRPLKSAE</sequence>
<proteinExistence type="predicted"/>
<reference evidence="1 2" key="1">
    <citation type="submission" date="2016-07" db="EMBL/GenBank/DDBJ databases">
        <title>Complete genome sequence of Altererythrobacter namhicola JCM 16345T, containing esterase-encoding genes.</title>
        <authorList>
            <person name="Cheng H."/>
            <person name="Wu Y.-H."/>
            <person name="Jian S.-L."/>
            <person name="Huo Y.-Y."/>
            <person name="Wang C.-S."/>
            <person name="Xu X.-W."/>
        </authorList>
    </citation>
    <scope>NUCLEOTIDE SEQUENCE [LARGE SCALE GENOMIC DNA]</scope>
    <source>
        <strain evidence="1 2">JCM 16345</strain>
    </source>
</reference>